<name>A0A8S1J5B2_9CHLO</name>
<dbReference type="Gene3D" id="3.30.200.20">
    <property type="entry name" value="Phosphorylase Kinase, domain 1"/>
    <property type="match status" value="1"/>
</dbReference>
<dbReference type="EMBL" id="CAJHUC010000872">
    <property type="protein sequence ID" value="CAD7698686.1"/>
    <property type="molecule type" value="Genomic_DNA"/>
</dbReference>
<accession>A0A8S1J5B2</accession>
<dbReference type="Proteomes" id="UP000708148">
    <property type="component" value="Unassembled WGS sequence"/>
</dbReference>
<reference evidence="2" key="1">
    <citation type="submission" date="2020-12" db="EMBL/GenBank/DDBJ databases">
        <authorList>
            <person name="Iha C."/>
        </authorList>
    </citation>
    <scope>NUCLEOTIDE SEQUENCE</scope>
</reference>
<dbReference type="AlphaFoldDB" id="A0A8S1J5B2"/>
<comment type="caution">
    <text evidence="2">The sequence shown here is derived from an EMBL/GenBank/DDBJ whole genome shotgun (WGS) entry which is preliminary data.</text>
</comment>
<sequence>MRSGESKERAAEGPGETHLIMQQSQPAKGVIQALQISGTNNVAVLKAGKESVGTHGSLKEGVWRDKEGITHSVAVRTVKMAGSNKCLAITHKDMEILARLPRYSNVVRVIGVRPGQEPVIVEE</sequence>
<protein>
    <submittedName>
        <fullName evidence="2">Uncharacterized protein</fullName>
    </submittedName>
</protein>
<feature type="region of interest" description="Disordered" evidence="1">
    <location>
        <begin position="1"/>
        <end position="24"/>
    </location>
</feature>
<gene>
    <name evidence="2" type="ORF">OSTQU699_LOCUS4047</name>
</gene>
<keyword evidence="3" id="KW-1185">Reference proteome</keyword>
<evidence type="ECO:0000313" key="3">
    <source>
        <dbReference type="Proteomes" id="UP000708148"/>
    </source>
</evidence>
<evidence type="ECO:0000313" key="2">
    <source>
        <dbReference type="EMBL" id="CAD7698686.1"/>
    </source>
</evidence>
<proteinExistence type="predicted"/>
<organism evidence="2 3">
    <name type="scientific">Ostreobium quekettii</name>
    <dbReference type="NCBI Taxonomy" id="121088"/>
    <lineage>
        <taxon>Eukaryota</taxon>
        <taxon>Viridiplantae</taxon>
        <taxon>Chlorophyta</taxon>
        <taxon>core chlorophytes</taxon>
        <taxon>Ulvophyceae</taxon>
        <taxon>TCBD clade</taxon>
        <taxon>Bryopsidales</taxon>
        <taxon>Ostreobineae</taxon>
        <taxon>Ostreobiaceae</taxon>
        <taxon>Ostreobium</taxon>
    </lineage>
</organism>
<feature type="compositionally biased region" description="Basic and acidic residues" evidence="1">
    <location>
        <begin position="1"/>
        <end position="11"/>
    </location>
</feature>
<evidence type="ECO:0000256" key="1">
    <source>
        <dbReference type="SAM" id="MobiDB-lite"/>
    </source>
</evidence>